<gene>
    <name evidence="2" type="ORF">ACFFJ2_07745</name>
</gene>
<dbReference type="RefSeq" id="WP_261519890.1">
    <property type="nucleotide sequence ID" value="NZ_JAODNW010000007.1"/>
</dbReference>
<keyword evidence="3" id="KW-1185">Reference proteome</keyword>
<dbReference type="InterPro" id="IPR000835">
    <property type="entry name" value="HTH_MarR-typ"/>
</dbReference>
<dbReference type="Pfam" id="PF01047">
    <property type="entry name" value="MarR"/>
    <property type="match status" value="1"/>
</dbReference>
<dbReference type="Proteomes" id="UP001589755">
    <property type="component" value="Unassembled WGS sequence"/>
</dbReference>
<dbReference type="InterPro" id="IPR036388">
    <property type="entry name" value="WH-like_DNA-bd_sf"/>
</dbReference>
<organism evidence="2 3">
    <name type="scientific">Chelativorans intermedius</name>
    <dbReference type="NCBI Taxonomy" id="515947"/>
    <lineage>
        <taxon>Bacteria</taxon>
        <taxon>Pseudomonadati</taxon>
        <taxon>Pseudomonadota</taxon>
        <taxon>Alphaproteobacteria</taxon>
        <taxon>Hyphomicrobiales</taxon>
        <taxon>Phyllobacteriaceae</taxon>
        <taxon>Chelativorans</taxon>
    </lineage>
</organism>
<dbReference type="SMART" id="SM00347">
    <property type="entry name" value="HTH_MARR"/>
    <property type="match status" value="1"/>
</dbReference>
<dbReference type="InterPro" id="IPR036390">
    <property type="entry name" value="WH_DNA-bd_sf"/>
</dbReference>
<dbReference type="PROSITE" id="PS50995">
    <property type="entry name" value="HTH_MARR_2"/>
    <property type="match status" value="1"/>
</dbReference>
<dbReference type="PANTHER" id="PTHR33164">
    <property type="entry name" value="TRANSCRIPTIONAL REGULATOR, MARR FAMILY"/>
    <property type="match status" value="1"/>
</dbReference>
<dbReference type="PANTHER" id="PTHR33164:SF89">
    <property type="entry name" value="MARR FAMILY REGULATORY PROTEIN"/>
    <property type="match status" value="1"/>
</dbReference>
<reference evidence="2 3" key="1">
    <citation type="submission" date="2024-09" db="EMBL/GenBank/DDBJ databases">
        <authorList>
            <person name="Sun Q."/>
            <person name="Mori K."/>
        </authorList>
    </citation>
    <scope>NUCLEOTIDE SEQUENCE [LARGE SCALE GENOMIC DNA]</scope>
    <source>
        <strain evidence="2 3">CCM 8543</strain>
    </source>
</reference>
<evidence type="ECO:0000259" key="1">
    <source>
        <dbReference type="PROSITE" id="PS50995"/>
    </source>
</evidence>
<sequence>MNPQPQNAQSARRFPHEELRIVEKAVRRILRAHDLQSKALTKAIGLTAPQLAILRAIAALGEVTTTALSAHADLSPATVITILDKLEERAIIERYRSAQDRRIVHTRLTDKGMALVANAPEPLGRDFAARFARLDPAERRRIIDALWTVADMMSVREAAASFNLENGPPAR</sequence>
<comment type="caution">
    <text evidence="2">The sequence shown here is derived from an EMBL/GenBank/DDBJ whole genome shotgun (WGS) entry which is preliminary data.</text>
</comment>
<evidence type="ECO:0000313" key="2">
    <source>
        <dbReference type="EMBL" id="MFC0208288.1"/>
    </source>
</evidence>
<accession>A0ABV6D6L6</accession>
<name>A0ABV6D6L6_9HYPH</name>
<feature type="domain" description="HTH marR-type" evidence="1">
    <location>
        <begin position="15"/>
        <end position="151"/>
    </location>
</feature>
<protein>
    <submittedName>
        <fullName evidence="2">MarR family winged helix-turn-helix transcriptional regulator</fullName>
    </submittedName>
</protein>
<proteinExistence type="predicted"/>
<dbReference type="Gene3D" id="1.10.10.10">
    <property type="entry name" value="Winged helix-like DNA-binding domain superfamily/Winged helix DNA-binding domain"/>
    <property type="match status" value="1"/>
</dbReference>
<dbReference type="EMBL" id="JBHLXD010000010">
    <property type="protein sequence ID" value="MFC0208288.1"/>
    <property type="molecule type" value="Genomic_DNA"/>
</dbReference>
<dbReference type="InterPro" id="IPR039422">
    <property type="entry name" value="MarR/SlyA-like"/>
</dbReference>
<dbReference type="SUPFAM" id="SSF46785">
    <property type="entry name" value="Winged helix' DNA-binding domain"/>
    <property type="match status" value="1"/>
</dbReference>
<evidence type="ECO:0000313" key="3">
    <source>
        <dbReference type="Proteomes" id="UP001589755"/>
    </source>
</evidence>